<organism evidence="12 13">
    <name type="scientific">Halopseudomonas formosensis</name>
    <dbReference type="NCBI Taxonomy" id="1002526"/>
    <lineage>
        <taxon>Bacteria</taxon>
        <taxon>Pseudomonadati</taxon>
        <taxon>Pseudomonadota</taxon>
        <taxon>Gammaproteobacteria</taxon>
        <taxon>Pseudomonadales</taxon>
        <taxon>Pseudomonadaceae</taxon>
        <taxon>Halopseudomonas</taxon>
    </lineage>
</organism>
<dbReference type="RefSeq" id="WP_273123113.1">
    <property type="nucleotide sequence ID" value="NZ_JAVRDO010000005.1"/>
</dbReference>
<dbReference type="SMART" id="SM00382">
    <property type="entry name" value="AAA"/>
    <property type="match status" value="1"/>
</dbReference>
<dbReference type="PROSITE" id="PS50893">
    <property type="entry name" value="ABC_TRANSPORTER_2"/>
    <property type="match status" value="1"/>
</dbReference>
<accession>A0ABU5BZB5</accession>
<reference evidence="13" key="1">
    <citation type="submission" date="2023-07" db="EMBL/GenBank/DDBJ databases">
        <authorList>
            <person name="de Witt J."/>
        </authorList>
    </citation>
    <scope>NUCLEOTIDE SEQUENCE [LARGE SCALE GENOMIC DNA]</scope>
    <source>
        <strain evidence="13">FZJ</strain>
    </source>
</reference>
<name>A0ABU5BZB5_9GAMM</name>
<comment type="caution">
    <text evidence="12">The sequence shown here is derived from an EMBL/GenBank/DDBJ whole genome shotgun (WGS) entry which is preliminary data.</text>
</comment>
<sequence>MSDILLSLDRVGLRRHGNAILDNISLQVRRGEIVTLIGPNGAGKTSLVRIVLGLLAADSGRVERQPRLRIGYMPQKLQIDATLPLNVLRFLLLAPGVSREAALRALEEVGAGHLAQRPLQQVSGGEQQRILLARALLRHPDLLVLDEPVQGVDVNGQIELYQLITRLRDRYGCGVLMVSHDLHLVMATTNTVVCLNRHVCCSGRPEQVSADPAFIALFGEQASALAVYNHQHDHSHDMHGEVIDAPHQHPDGSPCNHA</sequence>
<evidence type="ECO:0000256" key="2">
    <source>
        <dbReference type="ARBA" id="ARBA00022475"/>
    </source>
</evidence>
<evidence type="ECO:0000256" key="1">
    <source>
        <dbReference type="ARBA" id="ARBA00022448"/>
    </source>
</evidence>
<feature type="domain" description="ABC transporter" evidence="11">
    <location>
        <begin position="6"/>
        <end position="221"/>
    </location>
</feature>
<evidence type="ECO:0000256" key="4">
    <source>
        <dbReference type="ARBA" id="ARBA00022833"/>
    </source>
</evidence>
<dbReference type="InterPro" id="IPR027417">
    <property type="entry name" value="P-loop_NTPase"/>
</dbReference>
<dbReference type="GO" id="GO:0005524">
    <property type="term" value="F:ATP binding"/>
    <property type="evidence" value="ECO:0007669"/>
    <property type="project" value="UniProtKB-KW"/>
</dbReference>
<dbReference type="Pfam" id="PF00005">
    <property type="entry name" value="ABC_tran"/>
    <property type="match status" value="1"/>
</dbReference>
<dbReference type="PANTHER" id="PTHR42734">
    <property type="entry name" value="METAL TRANSPORT SYSTEM ATP-BINDING PROTEIN TM_0124-RELATED"/>
    <property type="match status" value="1"/>
</dbReference>
<evidence type="ECO:0000256" key="9">
    <source>
        <dbReference type="ARBA" id="ARBA00023136"/>
    </source>
</evidence>
<feature type="compositionally biased region" description="Basic and acidic residues" evidence="10">
    <location>
        <begin position="238"/>
        <end position="250"/>
    </location>
</feature>
<dbReference type="SUPFAM" id="SSF52540">
    <property type="entry name" value="P-loop containing nucleoside triphosphate hydrolases"/>
    <property type="match status" value="1"/>
</dbReference>
<keyword evidence="6" id="KW-0864">Zinc transport</keyword>
<evidence type="ECO:0000256" key="5">
    <source>
        <dbReference type="ARBA" id="ARBA00022840"/>
    </source>
</evidence>
<evidence type="ECO:0000259" key="11">
    <source>
        <dbReference type="PROSITE" id="PS50893"/>
    </source>
</evidence>
<keyword evidence="3" id="KW-0547">Nucleotide-binding</keyword>
<keyword evidence="9" id="KW-0472">Membrane</keyword>
<keyword evidence="13" id="KW-1185">Reference proteome</keyword>
<dbReference type="InterPro" id="IPR003593">
    <property type="entry name" value="AAA+_ATPase"/>
</dbReference>
<keyword evidence="2" id="KW-1003">Cell membrane</keyword>
<proteinExistence type="predicted"/>
<dbReference type="PANTHER" id="PTHR42734:SF9">
    <property type="entry name" value="ZINC IMPORT ATP-BINDING PROTEIN ZNUC"/>
    <property type="match status" value="1"/>
</dbReference>
<gene>
    <name evidence="12" type="primary">znuC</name>
    <name evidence="12" type="ORF">RED13_002177</name>
</gene>
<feature type="region of interest" description="Disordered" evidence="10">
    <location>
        <begin position="238"/>
        <end position="258"/>
    </location>
</feature>
<evidence type="ECO:0000256" key="6">
    <source>
        <dbReference type="ARBA" id="ARBA00022906"/>
    </source>
</evidence>
<dbReference type="Gene3D" id="3.40.50.300">
    <property type="entry name" value="P-loop containing nucleotide triphosphate hydrolases"/>
    <property type="match status" value="1"/>
</dbReference>
<evidence type="ECO:0000313" key="13">
    <source>
        <dbReference type="Proteomes" id="UP001281217"/>
    </source>
</evidence>
<keyword evidence="1" id="KW-0813">Transport</keyword>
<dbReference type="Proteomes" id="UP001281217">
    <property type="component" value="Unassembled WGS sequence"/>
</dbReference>
<dbReference type="EMBL" id="JAVRDO010000005">
    <property type="protein sequence ID" value="MDX9687738.1"/>
    <property type="molecule type" value="Genomic_DNA"/>
</dbReference>
<evidence type="ECO:0000256" key="8">
    <source>
        <dbReference type="ARBA" id="ARBA00023065"/>
    </source>
</evidence>
<dbReference type="PROSITE" id="PS00211">
    <property type="entry name" value="ABC_TRANSPORTER_1"/>
    <property type="match status" value="1"/>
</dbReference>
<evidence type="ECO:0000256" key="10">
    <source>
        <dbReference type="SAM" id="MobiDB-lite"/>
    </source>
</evidence>
<protein>
    <submittedName>
        <fullName evidence="12">Zinc ABC transporter ATP-binding protein ZnuC</fullName>
    </submittedName>
</protein>
<dbReference type="InterPro" id="IPR003439">
    <property type="entry name" value="ABC_transporter-like_ATP-bd"/>
</dbReference>
<evidence type="ECO:0000256" key="3">
    <source>
        <dbReference type="ARBA" id="ARBA00022741"/>
    </source>
</evidence>
<dbReference type="InterPro" id="IPR017871">
    <property type="entry name" value="ABC_transporter-like_CS"/>
</dbReference>
<dbReference type="InterPro" id="IPR050153">
    <property type="entry name" value="Metal_Ion_Import_ABC"/>
</dbReference>
<keyword evidence="8" id="KW-0406">Ion transport</keyword>
<evidence type="ECO:0000313" key="12">
    <source>
        <dbReference type="EMBL" id="MDX9687738.1"/>
    </source>
</evidence>
<evidence type="ECO:0000256" key="7">
    <source>
        <dbReference type="ARBA" id="ARBA00022967"/>
    </source>
</evidence>
<keyword evidence="7" id="KW-1278">Translocase</keyword>
<keyword evidence="4" id="KW-0862">Zinc</keyword>
<keyword evidence="5 12" id="KW-0067">ATP-binding</keyword>
<dbReference type="NCBIfam" id="NF007090">
    <property type="entry name" value="PRK09544.1"/>
    <property type="match status" value="1"/>
</dbReference>